<sequence length="298" mass="31725">MSVYGKIIAVIGGDRRMAEAVHFLLRAGARVRIAGLEWEDRFAGVEVCTSGADALTGAQVVILPVQGVSPDGTVYTEGDVPPCVIDLDGLRRVARGAPVFVGLSNPHLNRLCEEAGLPLIEYREADHFATWNSIPSAEGAIQMAMESTPFTIFGSRSLVLGFGRTGRAIAMLLRGLMSDVSVAARSELDQARIWAAGHRPVEWPKLADAVAEADIIFNTVPALVLTRDVLSRAPRHAVIIDVASAPGGTDFEAARELGLTARLAPGLPGIVAPVTAGRVIAELVVRHLRRTDAMEGER</sequence>
<evidence type="ECO:0000313" key="3">
    <source>
        <dbReference type="EMBL" id="MBY6276998.1"/>
    </source>
</evidence>
<protein>
    <submittedName>
        <fullName evidence="3">Dipicolinic acid synthetase subunit A</fullName>
    </submittedName>
</protein>
<feature type="domain" description="Dipicolinate synthase subunit A N-terminal" evidence="2">
    <location>
        <begin position="8"/>
        <end position="122"/>
    </location>
</feature>
<evidence type="ECO:0000313" key="4">
    <source>
        <dbReference type="Proteomes" id="UP000732377"/>
    </source>
</evidence>
<dbReference type="Gene3D" id="3.40.50.720">
    <property type="entry name" value="NAD(P)-binding Rossmann-like Domain"/>
    <property type="match status" value="2"/>
</dbReference>
<accession>A0A953LH86</accession>
<dbReference type="NCBIfam" id="NF006162">
    <property type="entry name" value="PRK08306.1"/>
    <property type="match status" value="1"/>
</dbReference>
<reference evidence="3" key="1">
    <citation type="submission" date="2017-11" db="EMBL/GenBank/DDBJ databases">
        <title>Three new genomes from thermophilic consortium.</title>
        <authorList>
            <person name="Quaggio R."/>
            <person name="Amgarten D."/>
            <person name="Setubal J.C."/>
        </authorList>
    </citation>
    <scope>NUCLEOTIDE SEQUENCE</scope>
    <source>
        <strain evidence="3">ZCTH01-B2</strain>
    </source>
</reference>
<gene>
    <name evidence="3" type="primary">dpaA</name>
    <name evidence="3" type="ORF">CWE10_12440</name>
</gene>
<proteinExistence type="predicted"/>
<dbReference type="Proteomes" id="UP000732377">
    <property type="component" value="Unassembled WGS sequence"/>
</dbReference>
<dbReference type="EMBL" id="PIUK01000127">
    <property type="protein sequence ID" value="MBY6276998.1"/>
    <property type="molecule type" value="Genomic_DNA"/>
</dbReference>
<dbReference type="SUPFAM" id="SSF51735">
    <property type="entry name" value="NAD(P)-binding Rossmann-fold domains"/>
    <property type="match status" value="1"/>
</dbReference>
<dbReference type="Pfam" id="PF02826">
    <property type="entry name" value="2-Hacid_dh_C"/>
    <property type="match status" value="1"/>
</dbReference>
<dbReference type="RefSeq" id="WP_273380115.1">
    <property type="nucleotide sequence ID" value="NZ_PIUK01000127.1"/>
</dbReference>
<comment type="caution">
    <text evidence="3">The sequence shown here is derived from an EMBL/GenBank/DDBJ whole genome shotgun (WGS) entry which is preliminary data.</text>
</comment>
<feature type="domain" description="D-isomer specific 2-hydroxyacid dehydrogenase NAD-binding" evidence="1">
    <location>
        <begin position="148"/>
        <end position="243"/>
    </location>
</feature>
<organism evidence="3 4">
    <name type="scientific">Symbiobacterium thermophilum</name>
    <dbReference type="NCBI Taxonomy" id="2734"/>
    <lineage>
        <taxon>Bacteria</taxon>
        <taxon>Bacillati</taxon>
        <taxon>Bacillota</taxon>
        <taxon>Clostridia</taxon>
        <taxon>Eubacteriales</taxon>
        <taxon>Symbiobacteriaceae</taxon>
        <taxon>Symbiobacterium</taxon>
    </lineage>
</organism>
<dbReference type="InterPro" id="IPR006140">
    <property type="entry name" value="D-isomer_DH_NAD-bd"/>
</dbReference>
<name>A0A953LH86_SYMTR</name>
<dbReference type="NCBIfam" id="TIGR02853">
    <property type="entry name" value="spore_dpaA"/>
    <property type="match status" value="1"/>
</dbReference>
<dbReference type="InterPro" id="IPR031629">
    <property type="entry name" value="DpaA_N"/>
</dbReference>
<dbReference type="GO" id="GO:0051287">
    <property type="term" value="F:NAD binding"/>
    <property type="evidence" value="ECO:0007669"/>
    <property type="project" value="InterPro"/>
</dbReference>
<evidence type="ECO:0000259" key="2">
    <source>
        <dbReference type="Pfam" id="PF16924"/>
    </source>
</evidence>
<dbReference type="AlphaFoldDB" id="A0A953LH86"/>
<evidence type="ECO:0000259" key="1">
    <source>
        <dbReference type="Pfam" id="PF02826"/>
    </source>
</evidence>
<dbReference type="Pfam" id="PF16924">
    <property type="entry name" value="DpaA_N"/>
    <property type="match status" value="1"/>
</dbReference>
<dbReference type="InterPro" id="IPR036291">
    <property type="entry name" value="NAD(P)-bd_dom_sf"/>
</dbReference>
<dbReference type="InterPro" id="IPR014215">
    <property type="entry name" value="Dipicolinic_acid_synth_A"/>
</dbReference>